<dbReference type="PROSITE" id="PS51724">
    <property type="entry name" value="SPOR"/>
    <property type="match status" value="1"/>
</dbReference>
<dbReference type="InterPro" id="IPR052026">
    <property type="entry name" value="ExeA_AAA_ATPase_DNA-bind"/>
</dbReference>
<feature type="compositionally biased region" description="Low complexity" evidence="1">
    <location>
        <begin position="424"/>
        <end position="434"/>
    </location>
</feature>
<organism evidence="4 5">
    <name type="scientific">Pseudomonas luteola</name>
    <dbReference type="NCBI Taxonomy" id="47886"/>
    <lineage>
        <taxon>Bacteria</taxon>
        <taxon>Pseudomonadati</taxon>
        <taxon>Pseudomonadota</taxon>
        <taxon>Gammaproteobacteria</taxon>
        <taxon>Pseudomonadales</taxon>
        <taxon>Pseudomonadaceae</taxon>
        <taxon>Pseudomonas</taxon>
    </lineage>
</organism>
<dbReference type="Proteomes" id="UP000250443">
    <property type="component" value="Unassembled WGS sequence"/>
</dbReference>
<dbReference type="InterPro" id="IPR036680">
    <property type="entry name" value="SPOR-like_sf"/>
</dbReference>
<dbReference type="InterPro" id="IPR007730">
    <property type="entry name" value="SPOR-like_dom"/>
</dbReference>
<reference evidence="3 6" key="2">
    <citation type="submission" date="2020-10" db="EMBL/GenBank/DDBJ databases">
        <title>Genome sequences of Pseudomonas isolates.</title>
        <authorList>
            <person name="Wessels L."/>
            <person name="Reich F."/>
            <person name="Hammerl J."/>
        </authorList>
    </citation>
    <scope>NUCLEOTIDE SEQUENCE [LARGE SCALE GENOMIC DNA]</scope>
    <source>
        <strain evidence="3 6">20-MO00624-0</strain>
    </source>
</reference>
<dbReference type="Pfam" id="PF13401">
    <property type="entry name" value="AAA_22"/>
    <property type="match status" value="1"/>
</dbReference>
<evidence type="ECO:0000313" key="6">
    <source>
        <dbReference type="Proteomes" id="UP000626180"/>
    </source>
</evidence>
<dbReference type="AlphaFoldDB" id="A0A2X2C6N7"/>
<feature type="domain" description="SPOR" evidence="2">
    <location>
        <begin position="444"/>
        <end position="522"/>
    </location>
</feature>
<dbReference type="EMBL" id="JADMCD010000001">
    <property type="protein sequence ID" value="MBF8639655.1"/>
    <property type="molecule type" value="Genomic_DNA"/>
</dbReference>
<evidence type="ECO:0000313" key="5">
    <source>
        <dbReference type="Proteomes" id="UP000250443"/>
    </source>
</evidence>
<dbReference type="Proteomes" id="UP000626180">
    <property type="component" value="Unassembled WGS sequence"/>
</dbReference>
<keyword evidence="6" id="KW-1185">Reference proteome</keyword>
<dbReference type="GO" id="GO:0016887">
    <property type="term" value="F:ATP hydrolysis activity"/>
    <property type="evidence" value="ECO:0007669"/>
    <property type="project" value="InterPro"/>
</dbReference>
<dbReference type="EMBL" id="UAUF01000008">
    <property type="protein sequence ID" value="SPZ02883.1"/>
    <property type="molecule type" value="Genomic_DNA"/>
</dbReference>
<dbReference type="InterPro" id="IPR027417">
    <property type="entry name" value="P-loop_NTPase"/>
</dbReference>
<dbReference type="PANTHER" id="PTHR35894:SF7">
    <property type="entry name" value="GENERAL SECRETION PATHWAY PROTEIN A-RELATED"/>
    <property type="match status" value="1"/>
</dbReference>
<name>A0A2X2C6N7_PSELU</name>
<dbReference type="Gene3D" id="3.40.50.300">
    <property type="entry name" value="P-loop containing nucleotide triphosphate hydrolases"/>
    <property type="match status" value="1"/>
</dbReference>
<dbReference type="SUPFAM" id="SSF52540">
    <property type="entry name" value="P-loop containing nucleoside triphosphate hydrolases"/>
    <property type="match status" value="1"/>
</dbReference>
<dbReference type="InterPro" id="IPR049945">
    <property type="entry name" value="AAA_22"/>
</dbReference>
<evidence type="ECO:0000313" key="4">
    <source>
        <dbReference type="EMBL" id="SPZ02883.1"/>
    </source>
</evidence>
<evidence type="ECO:0000256" key="1">
    <source>
        <dbReference type="SAM" id="MobiDB-lite"/>
    </source>
</evidence>
<proteinExistence type="predicted"/>
<feature type="region of interest" description="Disordered" evidence="1">
    <location>
        <begin position="340"/>
        <end position="442"/>
    </location>
</feature>
<dbReference type="GO" id="GO:0042834">
    <property type="term" value="F:peptidoglycan binding"/>
    <property type="evidence" value="ECO:0007669"/>
    <property type="project" value="InterPro"/>
</dbReference>
<dbReference type="PANTHER" id="PTHR35894">
    <property type="entry name" value="GENERAL SECRETION PATHWAY PROTEIN A-RELATED"/>
    <property type="match status" value="1"/>
</dbReference>
<dbReference type="Pfam" id="PF05036">
    <property type="entry name" value="SPOR"/>
    <property type="match status" value="1"/>
</dbReference>
<dbReference type="SUPFAM" id="SSF110997">
    <property type="entry name" value="Sporulation related repeat"/>
    <property type="match status" value="1"/>
</dbReference>
<feature type="compositionally biased region" description="Polar residues" evidence="1">
    <location>
        <begin position="289"/>
        <end position="306"/>
    </location>
</feature>
<protein>
    <submittedName>
        <fullName evidence="3">AAA family ATPase</fullName>
    </submittedName>
    <submittedName>
        <fullName evidence="4">Sporulation domain-containing protein</fullName>
    </submittedName>
</protein>
<evidence type="ECO:0000259" key="2">
    <source>
        <dbReference type="PROSITE" id="PS51724"/>
    </source>
</evidence>
<dbReference type="Gene3D" id="1.10.8.60">
    <property type="match status" value="1"/>
</dbReference>
<feature type="compositionally biased region" description="Low complexity" evidence="1">
    <location>
        <begin position="380"/>
        <end position="402"/>
    </location>
</feature>
<dbReference type="Gene3D" id="3.30.70.1070">
    <property type="entry name" value="Sporulation related repeat"/>
    <property type="match status" value="1"/>
</dbReference>
<feature type="region of interest" description="Disordered" evidence="1">
    <location>
        <begin position="289"/>
        <end position="325"/>
    </location>
</feature>
<reference evidence="4 5" key="1">
    <citation type="submission" date="2018-06" db="EMBL/GenBank/DDBJ databases">
        <authorList>
            <consortium name="Pathogen Informatics"/>
            <person name="Doyle S."/>
        </authorList>
    </citation>
    <scope>NUCLEOTIDE SEQUENCE [LARGE SCALE GENOMIC DNA]</scope>
    <source>
        <strain evidence="4 5">NCTC11842</strain>
    </source>
</reference>
<sequence>MSSLHADEAFLGHYEFTHDPFAPRVPGFKFYPAQRKTVLGQLHHLARYSHLLLAVTGPAGSGKTLLRQALVASTKKDAVHNVVVSAREVQDKNTLLRKLSQGLGTPQASIEAVLSQVGQVTLTGQEVYFLVDDAHELDDDALEALLALAEGDEKNRPHVFLFGDAELTGKLESLAQGEERYHAIELLPYTEEETQGYLAQRLEGAGQSIDIFTPEQIETIHQTSGGWPGEINEAARDVLISGMLSQRGGGGSKFKGGQQLLANLPRKHLIIVAVIAVGVLAALLMKGNDSSPKMASTDGTEQSQGDGKSGTAIKFDGSSQPLPLPLVGEAQPVIREPLAQAAGQEESEGNGVSGSIQSGEDDFSSTPPEMPSAQAPVSVTAPTRPLAPAATPAPAEPVHTTPRQVASAPVKPEVKVEPKPAPAKPAAQETPKTAQGNGGGWYSTQGGTHYALQVLGTSSESSAQAFIQQQSDSANYRYFKKQYQGKALYVVTYGSFANRAAAEAAVKQLPAKVQSAKPWPRTFASIQQDIASTR</sequence>
<evidence type="ECO:0000313" key="3">
    <source>
        <dbReference type="EMBL" id="MBF8639655.1"/>
    </source>
</evidence>
<gene>
    <name evidence="4" type="primary">damX</name>
    <name evidence="3" type="ORF">IRZ65_03015</name>
    <name evidence="4" type="ORF">NCTC11842_00888</name>
</gene>
<accession>A0A2X2C6N7</accession>
<dbReference type="RefSeq" id="WP_010797037.1">
    <property type="nucleotide sequence ID" value="NZ_CP069262.1"/>
</dbReference>